<evidence type="ECO:0000256" key="4">
    <source>
        <dbReference type="ARBA" id="ARBA00013047"/>
    </source>
</evidence>
<dbReference type="InterPro" id="IPR036676">
    <property type="entry name" value="PurM-like_C_sf"/>
</dbReference>
<dbReference type="GO" id="GO:0006189">
    <property type="term" value="P:'de novo' IMP biosynthetic process"/>
    <property type="evidence" value="ECO:0007669"/>
    <property type="project" value="UniProtKB-UniRule"/>
</dbReference>
<name>A0A0R2AN62_9LACO</name>
<dbReference type="AlphaFoldDB" id="A0A0R2AN62"/>
<dbReference type="GO" id="GO:0005829">
    <property type="term" value="C:cytosol"/>
    <property type="evidence" value="ECO:0007669"/>
    <property type="project" value="TreeGrafter"/>
</dbReference>
<evidence type="ECO:0000259" key="17">
    <source>
        <dbReference type="Pfam" id="PF02769"/>
    </source>
</evidence>
<dbReference type="SUPFAM" id="SSF55326">
    <property type="entry name" value="PurM N-terminal domain-like"/>
    <property type="match status" value="1"/>
</dbReference>
<keyword evidence="6 15" id="KW-0963">Cytoplasm</keyword>
<dbReference type="GO" id="GO:0046084">
    <property type="term" value="P:adenine biosynthetic process"/>
    <property type="evidence" value="ECO:0007669"/>
    <property type="project" value="TreeGrafter"/>
</dbReference>
<dbReference type="NCBIfam" id="TIGR00878">
    <property type="entry name" value="purM"/>
    <property type="match status" value="1"/>
</dbReference>
<evidence type="ECO:0000256" key="8">
    <source>
        <dbReference type="ARBA" id="ARBA00022741"/>
    </source>
</evidence>
<evidence type="ECO:0000256" key="3">
    <source>
        <dbReference type="ARBA" id="ARBA00010280"/>
    </source>
</evidence>
<dbReference type="Gene3D" id="3.30.1330.10">
    <property type="entry name" value="PurM-like, N-terminal domain"/>
    <property type="match status" value="1"/>
</dbReference>
<dbReference type="HAMAP" id="MF_00741">
    <property type="entry name" value="AIRS"/>
    <property type="match status" value="1"/>
</dbReference>
<comment type="caution">
    <text evidence="18">The sequence shown here is derived from an EMBL/GenBank/DDBJ whole genome shotgun (WGS) entry which is preliminary data.</text>
</comment>
<accession>A0A0R2AN62</accession>
<keyword evidence="9 15" id="KW-0658">Purine biosynthesis</keyword>
<evidence type="ECO:0000259" key="16">
    <source>
        <dbReference type="Pfam" id="PF00586"/>
    </source>
</evidence>
<evidence type="ECO:0000256" key="7">
    <source>
        <dbReference type="ARBA" id="ARBA00022598"/>
    </source>
</evidence>
<dbReference type="InterPro" id="IPR016188">
    <property type="entry name" value="PurM-like_N"/>
</dbReference>
<proteinExistence type="inferred from homology"/>
<evidence type="ECO:0000256" key="11">
    <source>
        <dbReference type="ARBA" id="ARBA00031908"/>
    </source>
</evidence>
<sequence>MNDQYKAAGVDIKAGEKAVNDIKSMVKSTQDNNVLSGIGGFGAEYAIGSFVKRMQDPVLVSGTDGVGTKLMLAIKYNRNKHIGIDLVAMCLNDILAQGAHPLFFLDYLSTGLLKPDAVSEVVNGIAEGCKQGHLSLIGGEMAEMPGMYQKNDYDLSGFAVGMVDRNKMLGAKNVSKGDILIGLSSSGIHSNGYSLVRKIIKDNDLNVEEYRKELGESILDSVMRPTRIYYNVLNLLLENNLINAAAHITGGGILDNLSRIIPSDLTADIDESTWKRPAIFDLLQKYGKIDHQEMHSVFNMGIGMILAVNPKNIAKVKDFLGDEMLEIGEVVSRHDDVAVTIS</sequence>
<dbReference type="FunFam" id="3.30.1330.10:FF:000001">
    <property type="entry name" value="Phosphoribosylformylglycinamidine cyclo-ligase"/>
    <property type="match status" value="1"/>
</dbReference>
<dbReference type="InterPro" id="IPR010918">
    <property type="entry name" value="PurM-like_C_dom"/>
</dbReference>
<feature type="domain" description="PurM-like C-terminal" evidence="17">
    <location>
        <begin position="176"/>
        <end position="336"/>
    </location>
</feature>
<evidence type="ECO:0000256" key="6">
    <source>
        <dbReference type="ARBA" id="ARBA00022490"/>
    </source>
</evidence>
<dbReference type="PANTHER" id="PTHR10520:SF12">
    <property type="entry name" value="TRIFUNCTIONAL PURINE BIOSYNTHETIC PROTEIN ADENOSINE-3"/>
    <property type="match status" value="1"/>
</dbReference>
<evidence type="ECO:0000256" key="5">
    <source>
        <dbReference type="ARBA" id="ARBA00020367"/>
    </source>
</evidence>
<dbReference type="InterPro" id="IPR036921">
    <property type="entry name" value="PurM-like_N_sf"/>
</dbReference>
<dbReference type="PATRIC" id="fig|1423781.4.peg.384"/>
<dbReference type="EC" id="6.3.3.1" evidence="4 15"/>
<evidence type="ECO:0000256" key="2">
    <source>
        <dbReference type="ARBA" id="ARBA00004686"/>
    </source>
</evidence>
<dbReference type="UniPathway" id="UPA00074">
    <property type="reaction ID" value="UER00129"/>
</dbReference>
<comment type="subcellular location">
    <subcellularLocation>
        <location evidence="1 15">Cytoplasm</location>
    </subcellularLocation>
</comment>
<dbReference type="GO" id="GO:0004637">
    <property type="term" value="F:phosphoribosylamine-glycine ligase activity"/>
    <property type="evidence" value="ECO:0007669"/>
    <property type="project" value="TreeGrafter"/>
</dbReference>
<gene>
    <name evidence="15" type="primary">purM</name>
    <name evidence="18" type="ORF">FD06_GL000374</name>
</gene>
<organism evidence="18 19">
    <name type="scientific">Apilactobacillus ozensis DSM 23829 = JCM 17196</name>
    <dbReference type="NCBI Taxonomy" id="1423781"/>
    <lineage>
        <taxon>Bacteria</taxon>
        <taxon>Bacillati</taxon>
        <taxon>Bacillota</taxon>
        <taxon>Bacilli</taxon>
        <taxon>Lactobacillales</taxon>
        <taxon>Lactobacillaceae</taxon>
        <taxon>Apilactobacillus</taxon>
    </lineage>
</organism>
<keyword evidence="19" id="KW-1185">Reference proteome</keyword>
<feature type="domain" description="PurM-like N-terminal" evidence="16">
    <location>
        <begin position="56"/>
        <end position="163"/>
    </location>
</feature>
<comment type="pathway">
    <text evidence="2 15">Purine metabolism; IMP biosynthesis via de novo pathway; 5-amino-1-(5-phospho-D-ribosyl)imidazole from N(2)-formyl-N(1)-(5-phospho-D-ribosyl)glycinamide: step 2/2.</text>
</comment>
<dbReference type="Pfam" id="PF00586">
    <property type="entry name" value="AIRS"/>
    <property type="match status" value="1"/>
</dbReference>
<dbReference type="OrthoDB" id="9802507at2"/>
<evidence type="ECO:0000256" key="10">
    <source>
        <dbReference type="ARBA" id="ARBA00022840"/>
    </source>
</evidence>
<keyword evidence="7 15" id="KW-0436">Ligase</keyword>
<dbReference type="GO" id="GO:0004641">
    <property type="term" value="F:phosphoribosylformylglycinamidine cyclo-ligase activity"/>
    <property type="evidence" value="ECO:0007669"/>
    <property type="project" value="UniProtKB-UniRule"/>
</dbReference>
<dbReference type="InterPro" id="IPR004733">
    <property type="entry name" value="PurM_cligase"/>
</dbReference>
<comment type="catalytic activity">
    <reaction evidence="14 15">
        <text>2-formamido-N(1)-(5-O-phospho-beta-D-ribosyl)acetamidine + ATP = 5-amino-1-(5-phospho-beta-D-ribosyl)imidazole + ADP + phosphate + H(+)</text>
        <dbReference type="Rhea" id="RHEA:23032"/>
        <dbReference type="ChEBI" id="CHEBI:15378"/>
        <dbReference type="ChEBI" id="CHEBI:30616"/>
        <dbReference type="ChEBI" id="CHEBI:43474"/>
        <dbReference type="ChEBI" id="CHEBI:137981"/>
        <dbReference type="ChEBI" id="CHEBI:147287"/>
        <dbReference type="ChEBI" id="CHEBI:456216"/>
        <dbReference type="EC" id="6.3.3.1"/>
    </reaction>
</comment>
<evidence type="ECO:0000256" key="9">
    <source>
        <dbReference type="ARBA" id="ARBA00022755"/>
    </source>
</evidence>
<dbReference type="Gene3D" id="3.90.650.10">
    <property type="entry name" value="PurM-like C-terminal domain"/>
    <property type="match status" value="1"/>
</dbReference>
<evidence type="ECO:0000256" key="1">
    <source>
        <dbReference type="ARBA" id="ARBA00004496"/>
    </source>
</evidence>
<evidence type="ECO:0000256" key="14">
    <source>
        <dbReference type="ARBA" id="ARBA00049057"/>
    </source>
</evidence>
<evidence type="ECO:0000256" key="13">
    <source>
        <dbReference type="ARBA" id="ARBA00033093"/>
    </source>
</evidence>
<evidence type="ECO:0000313" key="18">
    <source>
        <dbReference type="EMBL" id="KRM67922.1"/>
    </source>
</evidence>
<protein>
    <recommendedName>
        <fullName evidence="5 15">Phosphoribosylformylglycinamidine cyclo-ligase</fullName>
        <ecNumber evidence="4 15">6.3.3.1</ecNumber>
    </recommendedName>
    <alternativeName>
        <fullName evidence="12 15">AIR synthase</fullName>
    </alternativeName>
    <alternativeName>
        <fullName evidence="13 15">AIRS</fullName>
    </alternativeName>
    <alternativeName>
        <fullName evidence="11 15">Phosphoribosyl-aminoimidazole synthetase</fullName>
    </alternativeName>
</protein>
<dbReference type="GO" id="GO:0005524">
    <property type="term" value="F:ATP binding"/>
    <property type="evidence" value="ECO:0007669"/>
    <property type="project" value="UniProtKB-KW"/>
</dbReference>
<evidence type="ECO:0000256" key="15">
    <source>
        <dbReference type="HAMAP-Rule" id="MF_00741"/>
    </source>
</evidence>
<dbReference type="STRING" id="1423781.FD06_GL000374"/>
<keyword evidence="10 15" id="KW-0067">ATP-binding</keyword>
<keyword evidence="8 15" id="KW-0547">Nucleotide-binding</keyword>
<dbReference type="EMBL" id="AYYQ01000034">
    <property type="protein sequence ID" value="KRM67922.1"/>
    <property type="molecule type" value="Genomic_DNA"/>
</dbReference>
<dbReference type="CDD" id="cd02196">
    <property type="entry name" value="PurM"/>
    <property type="match status" value="1"/>
</dbReference>
<comment type="similarity">
    <text evidence="3 15">Belongs to the AIR synthase family.</text>
</comment>
<dbReference type="PANTHER" id="PTHR10520">
    <property type="entry name" value="TRIFUNCTIONAL PURINE BIOSYNTHETIC PROTEIN ADENOSINE-3-RELATED"/>
    <property type="match status" value="1"/>
</dbReference>
<dbReference type="Pfam" id="PF02769">
    <property type="entry name" value="AIRS_C"/>
    <property type="match status" value="1"/>
</dbReference>
<evidence type="ECO:0000256" key="12">
    <source>
        <dbReference type="ARBA" id="ARBA00032931"/>
    </source>
</evidence>
<dbReference type="FunFam" id="3.90.650.10:FF:000011">
    <property type="entry name" value="Phosphoribosylformylglycinamidine cyclo-ligase"/>
    <property type="match status" value="1"/>
</dbReference>
<evidence type="ECO:0000313" key="19">
    <source>
        <dbReference type="Proteomes" id="UP000052012"/>
    </source>
</evidence>
<reference evidence="18 19" key="1">
    <citation type="journal article" date="2015" name="Genome Announc.">
        <title>Expanding the biotechnology potential of lactobacilli through comparative genomics of 213 strains and associated genera.</title>
        <authorList>
            <person name="Sun Z."/>
            <person name="Harris H.M."/>
            <person name="McCann A."/>
            <person name="Guo C."/>
            <person name="Argimon S."/>
            <person name="Zhang W."/>
            <person name="Yang X."/>
            <person name="Jeffery I.B."/>
            <person name="Cooney J.C."/>
            <person name="Kagawa T.F."/>
            <person name="Liu W."/>
            <person name="Song Y."/>
            <person name="Salvetti E."/>
            <person name="Wrobel A."/>
            <person name="Rasinkangas P."/>
            <person name="Parkhill J."/>
            <person name="Rea M.C."/>
            <person name="O'Sullivan O."/>
            <person name="Ritari J."/>
            <person name="Douillard F.P."/>
            <person name="Paul Ross R."/>
            <person name="Yang R."/>
            <person name="Briner A.E."/>
            <person name="Felis G.E."/>
            <person name="de Vos W.M."/>
            <person name="Barrangou R."/>
            <person name="Klaenhammer T.R."/>
            <person name="Caufield P.W."/>
            <person name="Cui Y."/>
            <person name="Zhang H."/>
            <person name="O'Toole P.W."/>
        </authorList>
    </citation>
    <scope>NUCLEOTIDE SEQUENCE [LARGE SCALE GENOMIC DNA]</scope>
    <source>
        <strain evidence="18 19">DSM 23829</strain>
    </source>
</reference>
<dbReference type="SUPFAM" id="SSF56042">
    <property type="entry name" value="PurM C-terminal domain-like"/>
    <property type="match status" value="1"/>
</dbReference>
<dbReference type="Proteomes" id="UP000052012">
    <property type="component" value="Unassembled WGS sequence"/>
</dbReference>